<evidence type="ECO:0000313" key="2">
    <source>
        <dbReference type="EMBL" id="NKX53046.1"/>
    </source>
</evidence>
<protein>
    <submittedName>
        <fullName evidence="2">Uncharacterized protein</fullName>
    </submittedName>
</protein>
<proteinExistence type="predicted"/>
<dbReference type="EMBL" id="JAAZSQ010000001">
    <property type="protein sequence ID" value="NKX53046.1"/>
    <property type="molecule type" value="Genomic_DNA"/>
</dbReference>
<evidence type="ECO:0000256" key="1">
    <source>
        <dbReference type="SAM" id="MobiDB-lite"/>
    </source>
</evidence>
<dbReference type="AlphaFoldDB" id="A0A7X6HBW2"/>
<keyword evidence="3" id="KW-1185">Reference proteome</keyword>
<evidence type="ECO:0000313" key="3">
    <source>
        <dbReference type="Proteomes" id="UP000544090"/>
    </source>
</evidence>
<organism evidence="2 3">
    <name type="scientific">Arthrobacter mobilis</name>
    <dbReference type="NCBI Taxonomy" id="2724944"/>
    <lineage>
        <taxon>Bacteria</taxon>
        <taxon>Bacillati</taxon>
        <taxon>Actinomycetota</taxon>
        <taxon>Actinomycetes</taxon>
        <taxon>Micrococcales</taxon>
        <taxon>Micrococcaceae</taxon>
        <taxon>Arthrobacter</taxon>
    </lineage>
</organism>
<gene>
    <name evidence="2" type="ORF">HGG74_00555</name>
</gene>
<accession>A0A7X6HBW2</accession>
<sequence>MTTEGNEPTEPADDSVHPKDPEPADETSPPGQNPLQSGGGPSSENVDGEAEGENAKETGGYGF</sequence>
<dbReference type="RefSeq" id="WP_168484403.1">
    <property type="nucleotide sequence ID" value="NZ_JAAZSQ010000001.1"/>
</dbReference>
<dbReference type="Proteomes" id="UP000544090">
    <property type="component" value="Unassembled WGS sequence"/>
</dbReference>
<name>A0A7X6HBW2_9MICC</name>
<reference evidence="2 3" key="1">
    <citation type="submission" date="2020-04" db="EMBL/GenBank/DDBJ databases">
        <title>Arthrobacter sp. nov.</title>
        <authorList>
            <person name="Liu S."/>
        </authorList>
    </citation>
    <scope>NUCLEOTIDE SEQUENCE [LARGE SCALE GENOMIC DNA]</scope>
    <source>
        <strain evidence="2 3">E918</strain>
    </source>
</reference>
<comment type="caution">
    <text evidence="2">The sequence shown here is derived from an EMBL/GenBank/DDBJ whole genome shotgun (WGS) entry which is preliminary data.</text>
</comment>
<feature type="region of interest" description="Disordered" evidence="1">
    <location>
        <begin position="1"/>
        <end position="63"/>
    </location>
</feature>